<organism evidence="2 3">
    <name type="scientific">Amycolatopsis camponoti</name>
    <dbReference type="NCBI Taxonomy" id="2606593"/>
    <lineage>
        <taxon>Bacteria</taxon>
        <taxon>Bacillati</taxon>
        <taxon>Actinomycetota</taxon>
        <taxon>Actinomycetes</taxon>
        <taxon>Pseudonocardiales</taxon>
        <taxon>Pseudonocardiaceae</taxon>
        <taxon>Amycolatopsis</taxon>
    </lineage>
</organism>
<evidence type="ECO:0000313" key="3">
    <source>
        <dbReference type="Proteomes" id="UP000399805"/>
    </source>
</evidence>
<gene>
    <name evidence="2" type="ORF">AA23TX_07355</name>
</gene>
<dbReference type="Proteomes" id="UP000399805">
    <property type="component" value="Unassembled WGS sequence"/>
</dbReference>
<proteinExistence type="predicted"/>
<reference evidence="2 3" key="1">
    <citation type="submission" date="2019-09" db="EMBL/GenBank/DDBJ databases">
        <authorList>
            <person name="Leyn A S."/>
        </authorList>
    </citation>
    <scope>NUCLEOTIDE SEQUENCE [LARGE SCALE GENOMIC DNA]</scope>
    <source>
        <strain evidence="2">AA231_1</strain>
    </source>
</reference>
<protein>
    <submittedName>
        <fullName evidence="2">Uncharacterized protein</fullName>
    </submittedName>
</protein>
<accession>A0A6I8LW58</accession>
<sequence>MGFRAEPGIRLPGGTSGPGGLRTVLDPAVRPTRLVGGPTP</sequence>
<dbReference type="AlphaFoldDB" id="A0A6I8LW58"/>
<feature type="region of interest" description="Disordered" evidence="1">
    <location>
        <begin position="1"/>
        <end position="40"/>
    </location>
</feature>
<dbReference type="EMBL" id="CABVGP010000002">
    <property type="protein sequence ID" value="VVJ22344.1"/>
    <property type="molecule type" value="Genomic_DNA"/>
</dbReference>
<name>A0A6I8LW58_9PSEU</name>
<keyword evidence="3" id="KW-1185">Reference proteome</keyword>
<evidence type="ECO:0000256" key="1">
    <source>
        <dbReference type="SAM" id="MobiDB-lite"/>
    </source>
</evidence>
<evidence type="ECO:0000313" key="2">
    <source>
        <dbReference type="EMBL" id="VVJ22344.1"/>
    </source>
</evidence>